<evidence type="ECO:0000313" key="4">
    <source>
        <dbReference type="EMBL" id="MDG6780936.1"/>
    </source>
</evidence>
<dbReference type="AlphaFoldDB" id="A0AAW4GA68"/>
<evidence type="ECO:0000259" key="2">
    <source>
        <dbReference type="Pfam" id="PF13400"/>
    </source>
</evidence>
<proteinExistence type="predicted"/>
<dbReference type="Pfam" id="PF13400">
    <property type="entry name" value="Tad"/>
    <property type="match status" value="1"/>
</dbReference>
<dbReference type="EMBL" id="JAFFGU010000013">
    <property type="protein sequence ID" value="MBM7279959.1"/>
    <property type="molecule type" value="Genomic_DNA"/>
</dbReference>
<evidence type="ECO:0000313" key="3">
    <source>
        <dbReference type="EMBL" id="MBM7279959.1"/>
    </source>
</evidence>
<sequence length="123" mass="12202">MRAIRGLVADDQGNATVLGAFAIAALAAVLVMVIYVGAAVLARHRAQSAADLSALAAAADHLAGKSEPCATARAVAVAQRPSAEVVSCRTAGEDVLVAVRVPVDLGSFGVRAATASARAGPVE</sequence>
<accession>A0AAW4GA68</accession>
<feature type="transmembrane region" description="Helical" evidence="1">
    <location>
        <begin position="20"/>
        <end position="42"/>
    </location>
</feature>
<gene>
    <name evidence="3" type="ORF">JTZ10_19620</name>
    <name evidence="4" type="ORF">QBL07_08825</name>
</gene>
<feature type="domain" description="Putative Flp pilus-assembly TadG-like N-terminal" evidence="2">
    <location>
        <begin position="13"/>
        <end position="60"/>
    </location>
</feature>
<keyword evidence="1" id="KW-0812">Transmembrane</keyword>
<protein>
    <submittedName>
        <fullName evidence="3">Flp pilus-assembly TadE/G-like family protein</fullName>
    </submittedName>
</protein>
<dbReference type="InterPro" id="IPR028087">
    <property type="entry name" value="Tad_N"/>
</dbReference>
<organism evidence="3 5">
    <name type="scientific">Gordonia rubripertincta</name>
    <name type="common">Rhodococcus corallinus</name>
    <dbReference type="NCBI Taxonomy" id="36822"/>
    <lineage>
        <taxon>Bacteria</taxon>
        <taxon>Bacillati</taxon>
        <taxon>Actinomycetota</taxon>
        <taxon>Actinomycetes</taxon>
        <taxon>Mycobacteriales</taxon>
        <taxon>Gordoniaceae</taxon>
        <taxon>Gordonia</taxon>
    </lineage>
</organism>
<dbReference type="NCBIfam" id="TIGR03816">
    <property type="entry name" value="tadE_like_DECH"/>
    <property type="match status" value="1"/>
</dbReference>
<dbReference type="Proteomes" id="UP001195196">
    <property type="component" value="Unassembled WGS sequence"/>
</dbReference>
<reference evidence="4" key="2">
    <citation type="submission" date="2023-04" db="EMBL/GenBank/DDBJ databases">
        <title>Characterization and analysis of the complete genome of Gordonia rubripertincta 112, the degrader of aromatic and aliphatic compounds.</title>
        <authorList>
            <person name="Frantsuzova E."/>
            <person name="Bogun A."/>
            <person name="Delegan Y."/>
        </authorList>
    </citation>
    <scope>NUCLEOTIDE SEQUENCE</scope>
    <source>
        <strain evidence="4">112</strain>
    </source>
</reference>
<keyword evidence="1" id="KW-0472">Membrane</keyword>
<keyword evidence="1" id="KW-1133">Transmembrane helix</keyword>
<reference evidence="3" key="1">
    <citation type="submission" date="2021-02" db="EMBL/GenBank/DDBJ databases">
        <title>Taxonomy, biology and ecology of Rhodococcus bacteria occurring in California pistachio and other woody hosts as revealed by genome sequence analyses.</title>
        <authorList>
            <person name="Riely B."/>
            <person name="Gai Y."/>
        </authorList>
    </citation>
    <scope>NUCLEOTIDE SEQUENCE</scope>
    <source>
        <strain evidence="3">BP-295</strain>
    </source>
</reference>
<name>A0AAW4GA68_GORRU</name>
<dbReference type="RefSeq" id="WP_005194596.1">
    <property type="nucleotide sequence ID" value="NZ_CP136136.1"/>
</dbReference>
<evidence type="ECO:0000256" key="1">
    <source>
        <dbReference type="SAM" id="Phobius"/>
    </source>
</evidence>
<evidence type="ECO:0000313" key="5">
    <source>
        <dbReference type="Proteomes" id="UP001195196"/>
    </source>
</evidence>
<dbReference type="InterPro" id="IPR021202">
    <property type="entry name" value="Rv3654c-like"/>
</dbReference>
<comment type="caution">
    <text evidence="3">The sequence shown here is derived from an EMBL/GenBank/DDBJ whole genome shotgun (WGS) entry which is preliminary data.</text>
</comment>
<dbReference type="EMBL" id="JARUXG010000003">
    <property type="protein sequence ID" value="MDG6780936.1"/>
    <property type="molecule type" value="Genomic_DNA"/>
</dbReference>